<dbReference type="InterPro" id="IPR025724">
    <property type="entry name" value="GAG-pre-integrase_dom"/>
</dbReference>
<reference evidence="2" key="1">
    <citation type="submission" date="2020-06" db="EMBL/GenBank/DDBJ databases">
        <authorList>
            <person name="Li T."/>
            <person name="Hu X."/>
            <person name="Zhang T."/>
            <person name="Song X."/>
            <person name="Zhang H."/>
            <person name="Dai N."/>
            <person name="Sheng W."/>
            <person name="Hou X."/>
            <person name="Wei L."/>
        </authorList>
    </citation>
    <scope>NUCLEOTIDE SEQUENCE</scope>
    <source>
        <strain evidence="2">KEN1</strain>
        <tissue evidence="2">Leaf</tissue>
    </source>
</reference>
<organism evidence="2">
    <name type="scientific">Sesamum latifolium</name>
    <dbReference type="NCBI Taxonomy" id="2727402"/>
    <lineage>
        <taxon>Eukaryota</taxon>
        <taxon>Viridiplantae</taxon>
        <taxon>Streptophyta</taxon>
        <taxon>Embryophyta</taxon>
        <taxon>Tracheophyta</taxon>
        <taxon>Spermatophyta</taxon>
        <taxon>Magnoliopsida</taxon>
        <taxon>eudicotyledons</taxon>
        <taxon>Gunneridae</taxon>
        <taxon>Pentapetalae</taxon>
        <taxon>asterids</taxon>
        <taxon>lamiids</taxon>
        <taxon>Lamiales</taxon>
        <taxon>Pedaliaceae</taxon>
        <taxon>Sesamum</taxon>
    </lineage>
</organism>
<accession>A0AAW2YAQ6</accession>
<dbReference type="Pfam" id="PF13976">
    <property type="entry name" value="gag_pre-integrs"/>
    <property type="match status" value="1"/>
</dbReference>
<evidence type="ECO:0000313" key="2">
    <source>
        <dbReference type="EMBL" id="KAL0462897.1"/>
    </source>
</evidence>
<comment type="caution">
    <text evidence="2">The sequence shown here is derived from an EMBL/GenBank/DDBJ whole genome shotgun (WGS) entry which is preliminary data.</text>
</comment>
<gene>
    <name evidence="2" type="ORF">Slati_0177300</name>
</gene>
<dbReference type="AlphaFoldDB" id="A0AAW2YAQ6"/>
<proteinExistence type="predicted"/>
<evidence type="ECO:0000259" key="1">
    <source>
        <dbReference type="Pfam" id="PF13976"/>
    </source>
</evidence>
<feature type="non-terminal residue" evidence="2">
    <location>
        <position position="61"/>
    </location>
</feature>
<name>A0AAW2YAQ6_9LAMI</name>
<reference evidence="2" key="2">
    <citation type="journal article" date="2024" name="Plant">
        <title>Genomic evolution and insights into agronomic trait innovations of Sesamum species.</title>
        <authorList>
            <person name="Miao H."/>
            <person name="Wang L."/>
            <person name="Qu L."/>
            <person name="Liu H."/>
            <person name="Sun Y."/>
            <person name="Le M."/>
            <person name="Wang Q."/>
            <person name="Wei S."/>
            <person name="Zheng Y."/>
            <person name="Lin W."/>
            <person name="Duan Y."/>
            <person name="Cao H."/>
            <person name="Xiong S."/>
            <person name="Wang X."/>
            <person name="Wei L."/>
            <person name="Li C."/>
            <person name="Ma Q."/>
            <person name="Ju M."/>
            <person name="Zhao R."/>
            <person name="Li G."/>
            <person name="Mu C."/>
            <person name="Tian Q."/>
            <person name="Mei H."/>
            <person name="Zhang T."/>
            <person name="Gao T."/>
            <person name="Zhang H."/>
        </authorList>
    </citation>
    <scope>NUCLEOTIDE SEQUENCE</scope>
    <source>
        <strain evidence="2">KEN1</strain>
    </source>
</reference>
<sequence length="61" mass="7219">MSRNYMFPLVICDEKKTLTDSLKDENWLWHHRSGHLNFKCLSLLSSEYLVDGLPMIRHIDA</sequence>
<dbReference type="EMBL" id="JACGWN010000001">
    <property type="protein sequence ID" value="KAL0462897.1"/>
    <property type="molecule type" value="Genomic_DNA"/>
</dbReference>
<protein>
    <recommendedName>
        <fullName evidence="1">GAG-pre-integrase domain-containing protein</fullName>
    </recommendedName>
</protein>
<feature type="domain" description="GAG-pre-integrase" evidence="1">
    <location>
        <begin position="5"/>
        <end position="54"/>
    </location>
</feature>